<keyword evidence="2" id="KW-0446">Lipid-binding</keyword>
<dbReference type="OrthoDB" id="10261878at2759"/>
<evidence type="ECO:0000313" key="5">
    <source>
        <dbReference type="Proteomes" id="UP000016933"/>
    </source>
</evidence>
<dbReference type="GO" id="GO:0006631">
    <property type="term" value="P:fatty acid metabolic process"/>
    <property type="evidence" value="ECO:0007669"/>
    <property type="project" value="TreeGrafter"/>
</dbReference>
<dbReference type="Gene3D" id="1.20.80.10">
    <property type="match status" value="1"/>
</dbReference>
<comment type="similarity">
    <text evidence="1">Belongs to the ACBP family.</text>
</comment>
<name>N1PPD4_DOTSN</name>
<reference evidence="5" key="1">
    <citation type="journal article" date="2012" name="PLoS Genet.">
        <title>The genomes of the fungal plant pathogens Cladosporium fulvum and Dothistroma septosporum reveal adaptation to different hosts and lifestyles but also signatures of common ancestry.</title>
        <authorList>
            <person name="de Wit P.J.G.M."/>
            <person name="van der Burgt A."/>
            <person name="Oekmen B."/>
            <person name="Stergiopoulos I."/>
            <person name="Abd-Elsalam K.A."/>
            <person name="Aerts A.L."/>
            <person name="Bahkali A.H."/>
            <person name="Beenen H.G."/>
            <person name="Chettri P."/>
            <person name="Cox M.P."/>
            <person name="Datema E."/>
            <person name="de Vries R.P."/>
            <person name="Dhillon B."/>
            <person name="Ganley A.R."/>
            <person name="Griffiths S.A."/>
            <person name="Guo Y."/>
            <person name="Hamelin R.C."/>
            <person name="Henrissat B."/>
            <person name="Kabir M.S."/>
            <person name="Jashni M.K."/>
            <person name="Kema G."/>
            <person name="Klaubauf S."/>
            <person name="Lapidus A."/>
            <person name="Levasseur A."/>
            <person name="Lindquist E."/>
            <person name="Mehrabi R."/>
            <person name="Ohm R.A."/>
            <person name="Owen T.J."/>
            <person name="Salamov A."/>
            <person name="Schwelm A."/>
            <person name="Schijlen E."/>
            <person name="Sun H."/>
            <person name="van den Burg H.A."/>
            <person name="van Ham R.C.H.J."/>
            <person name="Zhang S."/>
            <person name="Goodwin S.B."/>
            <person name="Grigoriev I.V."/>
            <person name="Collemare J."/>
            <person name="Bradshaw R.E."/>
        </authorList>
    </citation>
    <scope>NUCLEOTIDE SEQUENCE [LARGE SCALE GENOMIC DNA]</scope>
    <source>
        <strain evidence="5">NZE10 / CBS 128990</strain>
    </source>
</reference>
<gene>
    <name evidence="4" type="ORF">DOTSEDRAFT_130287</name>
</gene>
<accession>N1PPD4</accession>
<dbReference type="InterPro" id="IPR035984">
    <property type="entry name" value="Acyl-CoA-binding_sf"/>
</dbReference>
<dbReference type="STRING" id="675120.N1PPD4"/>
<dbReference type="PANTHER" id="PTHR23310">
    <property type="entry name" value="ACYL-COA-BINDING PROTEIN, ACBP"/>
    <property type="match status" value="1"/>
</dbReference>
<dbReference type="PROSITE" id="PS51228">
    <property type="entry name" value="ACB_2"/>
    <property type="match status" value="1"/>
</dbReference>
<dbReference type="PANTHER" id="PTHR23310:SF62">
    <property type="entry name" value="ACYL-COA BINDING PROTEIN 1, ISOFORM A"/>
    <property type="match status" value="1"/>
</dbReference>
<protein>
    <recommendedName>
        <fullName evidence="3">ACB domain-containing protein</fullName>
    </recommendedName>
</protein>
<dbReference type="SUPFAM" id="SSF47027">
    <property type="entry name" value="Acyl-CoA binding protein"/>
    <property type="match status" value="1"/>
</dbReference>
<dbReference type="GO" id="GO:0000062">
    <property type="term" value="F:fatty-acyl-CoA binding"/>
    <property type="evidence" value="ECO:0007669"/>
    <property type="project" value="InterPro"/>
</dbReference>
<dbReference type="eggNOG" id="KOG0817">
    <property type="taxonomic scope" value="Eukaryota"/>
</dbReference>
<organism evidence="4 5">
    <name type="scientific">Dothistroma septosporum (strain NZE10 / CBS 128990)</name>
    <name type="common">Red band needle blight fungus</name>
    <name type="synonym">Mycosphaerella pini</name>
    <dbReference type="NCBI Taxonomy" id="675120"/>
    <lineage>
        <taxon>Eukaryota</taxon>
        <taxon>Fungi</taxon>
        <taxon>Dikarya</taxon>
        <taxon>Ascomycota</taxon>
        <taxon>Pezizomycotina</taxon>
        <taxon>Dothideomycetes</taxon>
        <taxon>Dothideomycetidae</taxon>
        <taxon>Mycosphaerellales</taxon>
        <taxon>Mycosphaerellaceae</taxon>
        <taxon>Dothistroma</taxon>
    </lineage>
</organism>
<evidence type="ECO:0000313" key="4">
    <source>
        <dbReference type="EMBL" id="EME44240.1"/>
    </source>
</evidence>
<keyword evidence="5" id="KW-1185">Reference proteome</keyword>
<dbReference type="HOGENOM" id="CLU_118853_2_0_1"/>
<dbReference type="AlphaFoldDB" id="N1PPD4"/>
<dbReference type="OMA" id="RYKFEAW"/>
<sequence length="92" mass="10119">MAPSAEFTKAADDSKKLKQKPNNDELLELYALYKIGNGEDISKVSKPGMFDLTGKAKYNAWQKEVEAGTSAADAQKKYVAKVKELQSKYGSN</sequence>
<dbReference type="Proteomes" id="UP000016933">
    <property type="component" value="Unassembled WGS sequence"/>
</dbReference>
<dbReference type="InterPro" id="IPR014352">
    <property type="entry name" value="FERM/acyl-CoA-bd_prot_sf"/>
</dbReference>
<dbReference type="EMBL" id="KB446539">
    <property type="protein sequence ID" value="EME44240.1"/>
    <property type="molecule type" value="Genomic_DNA"/>
</dbReference>
<feature type="domain" description="ACB" evidence="3">
    <location>
        <begin position="3"/>
        <end position="91"/>
    </location>
</feature>
<dbReference type="InterPro" id="IPR000582">
    <property type="entry name" value="Acyl-CoA-binding_protein"/>
</dbReference>
<dbReference type="PRINTS" id="PR00689">
    <property type="entry name" value="ACOABINDINGP"/>
</dbReference>
<evidence type="ECO:0000259" key="3">
    <source>
        <dbReference type="PROSITE" id="PS51228"/>
    </source>
</evidence>
<reference evidence="4 5" key="2">
    <citation type="journal article" date="2012" name="PLoS Pathog.">
        <title>Diverse lifestyles and strategies of plant pathogenesis encoded in the genomes of eighteen Dothideomycetes fungi.</title>
        <authorList>
            <person name="Ohm R.A."/>
            <person name="Feau N."/>
            <person name="Henrissat B."/>
            <person name="Schoch C.L."/>
            <person name="Horwitz B.A."/>
            <person name="Barry K.W."/>
            <person name="Condon B.J."/>
            <person name="Copeland A.C."/>
            <person name="Dhillon B."/>
            <person name="Glaser F."/>
            <person name="Hesse C.N."/>
            <person name="Kosti I."/>
            <person name="LaButti K."/>
            <person name="Lindquist E.A."/>
            <person name="Lucas S."/>
            <person name="Salamov A.A."/>
            <person name="Bradshaw R.E."/>
            <person name="Ciuffetti L."/>
            <person name="Hamelin R.C."/>
            <person name="Kema G.H.J."/>
            <person name="Lawrence C."/>
            <person name="Scott J.A."/>
            <person name="Spatafora J.W."/>
            <person name="Turgeon B.G."/>
            <person name="de Wit P.J.G.M."/>
            <person name="Zhong S."/>
            <person name="Goodwin S.B."/>
            <person name="Grigoriev I.V."/>
        </authorList>
    </citation>
    <scope>NUCLEOTIDE SEQUENCE [LARGE SCALE GENOMIC DNA]</scope>
    <source>
        <strain evidence="5">NZE10 / CBS 128990</strain>
    </source>
</reference>
<evidence type="ECO:0000256" key="2">
    <source>
        <dbReference type="ARBA" id="ARBA00023121"/>
    </source>
</evidence>
<dbReference type="Pfam" id="PF00887">
    <property type="entry name" value="ACBP"/>
    <property type="match status" value="1"/>
</dbReference>
<evidence type="ECO:0000256" key="1">
    <source>
        <dbReference type="ARBA" id="ARBA00005567"/>
    </source>
</evidence>
<proteinExistence type="inferred from homology"/>